<sequence>MPLAGKQICSKYDEDGFAMYEFMFKDLRFRLPFNNFTME</sequence>
<evidence type="ECO:0000313" key="1">
    <source>
        <dbReference type="EMBL" id="MCI62153.1"/>
    </source>
</evidence>
<dbReference type="Proteomes" id="UP000265520">
    <property type="component" value="Unassembled WGS sequence"/>
</dbReference>
<reference evidence="1 2" key="1">
    <citation type="journal article" date="2018" name="Front. Plant Sci.">
        <title>Red Clover (Trifolium pratense) and Zigzag Clover (T. medium) - A Picture of Genomic Similarities and Differences.</title>
        <authorList>
            <person name="Dluhosova J."/>
            <person name="Istvanek J."/>
            <person name="Nedelnik J."/>
            <person name="Repkova J."/>
        </authorList>
    </citation>
    <scope>NUCLEOTIDE SEQUENCE [LARGE SCALE GENOMIC DNA]</scope>
    <source>
        <strain evidence="2">cv. 10/8</strain>
        <tissue evidence="1">Leaf</tissue>
    </source>
</reference>
<protein>
    <submittedName>
        <fullName evidence="1">Uncharacterized protein</fullName>
    </submittedName>
</protein>
<dbReference type="EMBL" id="LXQA010613950">
    <property type="protein sequence ID" value="MCI62153.1"/>
    <property type="molecule type" value="Genomic_DNA"/>
</dbReference>
<accession>A0A392TLY1</accession>
<comment type="caution">
    <text evidence="1">The sequence shown here is derived from an EMBL/GenBank/DDBJ whole genome shotgun (WGS) entry which is preliminary data.</text>
</comment>
<proteinExistence type="predicted"/>
<dbReference type="AlphaFoldDB" id="A0A392TLY1"/>
<name>A0A392TLY1_9FABA</name>
<feature type="non-terminal residue" evidence="1">
    <location>
        <position position="39"/>
    </location>
</feature>
<keyword evidence="2" id="KW-1185">Reference proteome</keyword>
<evidence type="ECO:0000313" key="2">
    <source>
        <dbReference type="Proteomes" id="UP000265520"/>
    </source>
</evidence>
<organism evidence="1 2">
    <name type="scientific">Trifolium medium</name>
    <dbReference type="NCBI Taxonomy" id="97028"/>
    <lineage>
        <taxon>Eukaryota</taxon>
        <taxon>Viridiplantae</taxon>
        <taxon>Streptophyta</taxon>
        <taxon>Embryophyta</taxon>
        <taxon>Tracheophyta</taxon>
        <taxon>Spermatophyta</taxon>
        <taxon>Magnoliopsida</taxon>
        <taxon>eudicotyledons</taxon>
        <taxon>Gunneridae</taxon>
        <taxon>Pentapetalae</taxon>
        <taxon>rosids</taxon>
        <taxon>fabids</taxon>
        <taxon>Fabales</taxon>
        <taxon>Fabaceae</taxon>
        <taxon>Papilionoideae</taxon>
        <taxon>50 kb inversion clade</taxon>
        <taxon>NPAAA clade</taxon>
        <taxon>Hologalegina</taxon>
        <taxon>IRL clade</taxon>
        <taxon>Trifolieae</taxon>
        <taxon>Trifolium</taxon>
    </lineage>
</organism>